<dbReference type="OrthoDB" id="1518325at2759"/>
<protein>
    <submittedName>
        <fullName evidence="1">Uncharacterized protein</fullName>
    </submittedName>
</protein>
<dbReference type="EMBL" id="JADCNL010000001">
    <property type="protein sequence ID" value="KAG0499704.1"/>
    <property type="molecule type" value="Genomic_DNA"/>
</dbReference>
<evidence type="ECO:0000313" key="2">
    <source>
        <dbReference type="Proteomes" id="UP000636800"/>
    </source>
</evidence>
<proteinExistence type="predicted"/>
<reference evidence="1 2" key="1">
    <citation type="journal article" date="2020" name="Nat. Food">
        <title>A phased Vanilla planifolia genome enables genetic improvement of flavour and production.</title>
        <authorList>
            <person name="Hasing T."/>
            <person name="Tang H."/>
            <person name="Brym M."/>
            <person name="Khazi F."/>
            <person name="Huang T."/>
            <person name="Chambers A.H."/>
        </authorList>
    </citation>
    <scope>NUCLEOTIDE SEQUENCE [LARGE SCALE GENOMIC DNA]</scope>
    <source>
        <tissue evidence="1">Leaf</tissue>
    </source>
</reference>
<evidence type="ECO:0000313" key="1">
    <source>
        <dbReference type="EMBL" id="KAG0499704.1"/>
    </source>
</evidence>
<comment type="caution">
    <text evidence="1">The sequence shown here is derived from an EMBL/GenBank/DDBJ whole genome shotgun (WGS) entry which is preliminary data.</text>
</comment>
<accession>A0A835VGD4</accession>
<name>A0A835VGD4_VANPL</name>
<gene>
    <name evidence="1" type="ORF">HPP92_004395</name>
</gene>
<dbReference type="Proteomes" id="UP000636800">
    <property type="component" value="Chromosome 1"/>
</dbReference>
<sequence length="70" mass="7659">MAERGSVADGESRVMRTRGGELRRKKGFGITISHLRVCAGLRVSLSFRTALRGGMILSPLMEQAALPRVF</sequence>
<organism evidence="1 2">
    <name type="scientific">Vanilla planifolia</name>
    <name type="common">Vanilla</name>
    <dbReference type="NCBI Taxonomy" id="51239"/>
    <lineage>
        <taxon>Eukaryota</taxon>
        <taxon>Viridiplantae</taxon>
        <taxon>Streptophyta</taxon>
        <taxon>Embryophyta</taxon>
        <taxon>Tracheophyta</taxon>
        <taxon>Spermatophyta</taxon>
        <taxon>Magnoliopsida</taxon>
        <taxon>Liliopsida</taxon>
        <taxon>Asparagales</taxon>
        <taxon>Orchidaceae</taxon>
        <taxon>Vanilloideae</taxon>
        <taxon>Vanilleae</taxon>
        <taxon>Vanilla</taxon>
    </lineage>
</organism>
<dbReference type="AlphaFoldDB" id="A0A835VGD4"/>
<keyword evidence="2" id="KW-1185">Reference proteome</keyword>